<evidence type="ECO:0000259" key="2">
    <source>
        <dbReference type="Pfam" id="PF12776"/>
    </source>
</evidence>
<feature type="compositionally biased region" description="Low complexity" evidence="1">
    <location>
        <begin position="99"/>
        <end position="110"/>
    </location>
</feature>
<name>A0A0A9GCT8_ARUDO</name>
<evidence type="ECO:0000256" key="1">
    <source>
        <dbReference type="SAM" id="MobiDB-lite"/>
    </source>
</evidence>
<dbReference type="EMBL" id="GBRH01175006">
    <property type="protein sequence ID" value="JAE22890.1"/>
    <property type="molecule type" value="Transcribed_RNA"/>
</dbReference>
<dbReference type="PANTHER" id="PTHR47069:SF11">
    <property type="entry name" value="OS04G0275550 PROTEIN"/>
    <property type="match status" value="1"/>
</dbReference>
<dbReference type="Pfam" id="PF12776">
    <property type="entry name" value="Myb_DNA-bind_3"/>
    <property type="match status" value="1"/>
</dbReference>
<feature type="compositionally biased region" description="Low complexity" evidence="1">
    <location>
        <begin position="72"/>
        <end position="87"/>
    </location>
</feature>
<dbReference type="AlphaFoldDB" id="A0A0A9GCT8"/>
<reference evidence="3" key="2">
    <citation type="journal article" date="2015" name="Data Brief">
        <title>Shoot transcriptome of the giant reed, Arundo donax.</title>
        <authorList>
            <person name="Barrero R.A."/>
            <person name="Guerrero F.D."/>
            <person name="Moolhuijzen P."/>
            <person name="Goolsby J.A."/>
            <person name="Tidwell J."/>
            <person name="Bellgard S.E."/>
            <person name="Bellgard M.I."/>
        </authorList>
    </citation>
    <scope>NUCLEOTIDE SEQUENCE</scope>
    <source>
        <tissue evidence="3">Shoot tissue taken approximately 20 cm above the soil surface</tissue>
    </source>
</reference>
<feature type="compositionally biased region" description="Polar residues" evidence="1">
    <location>
        <begin position="8"/>
        <end position="23"/>
    </location>
</feature>
<feature type="region of interest" description="Disordered" evidence="1">
    <location>
        <begin position="1"/>
        <end position="23"/>
    </location>
</feature>
<reference evidence="3" key="1">
    <citation type="submission" date="2014-09" db="EMBL/GenBank/DDBJ databases">
        <authorList>
            <person name="Magalhaes I.L.F."/>
            <person name="Oliveira U."/>
            <person name="Santos F.R."/>
            <person name="Vidigal T.H.D.A."/>
            <person name="Brescovit A.D."/>
            <person name="Santos A.J."/>
        </authorList>
    </citation>
    <scope>NUCLEOTIDE SEQUENCE</scope>
    <source>
        <tissue evidence="3">Shoot tissue taken approximately 20 cm above the soil surface</tissue>
    </source>
</reference>
<dbReference type="PANTHER" id="PTHR47069">
    <property type="match status" value="1"/>
</dbReference>
<accession>A0A0A9GCT8</accession>
<sequence length="263" mass="28322">MDPAHSKAWTSTPRRQSSAMATPTLSCFDLGRSLAAGIEEPAHNRMSSMRGARSGHGGSRGACMVAPPPPAGAAELLPPAGAAARPPGGTGKRPYRAPRSAAAGTTSAGASLGGQALGAGRGSVCRGTPENSAEDETQHQQEDEMDPLFNKADWTNYNNNAAFCELCVEEIKAGNRNNGFMTSRAYKNIGEKFFEITGLCHSRLQFKNRWEALKWMSSFWLWLNKQTGLGRANGTVVASEDFWMKHTKGHAEWRKLKFGPPSV</sequence>
<feature type="compositionally biased region" description="Gly residues" evidence="1">
    <location>
        <begin position="111"/>
        <end position="121"/>
    </location>
</feature>
<protein>
    <recommendedName>
        <fullName evidence="2">Myb/SANT-like domain-containing protein</fullName>
    </recommendedName>
</protein>
<feature type="region of interest" description="Disordered" evidence="1">
    <location>
        <begin position="67"/>
        <end position="142"/>
    </location>
</feature>
<evidence type="ECO:0000313" key="3">
    <source>
        <dbReference type="EMBL" id="JAE22890.1"/>
    </source>
</evidence>
<organism evidence="3">
    <name type="scientific">Arundo donax</name>
    <name type="common">Giant reed</name>
    <name type="synonym">Donax arundinaceus</name>
    <dbReference type="NCBI Taxonomy" id="35708"/>
    <lineage>
        <taxon>Eukaryota</taxon>
        <taxon>Viridiplantae</taxon>
        <taxon>Streptophyta</taxon>
        <taxon>Embryophyta</taxon>
        <taxon>Tracheophyta</taxon>
        <taxon>Spermatophyta</taxon>
        <taxon>Magnoliopsida</taxon>
        <taxon>Liliopsida</taxon>
        <taxon>Poales</taxon>
        <taxon>Poaceae</taxon>
        <taxon>PACMAD clade</taxon>
        <taxon>Arundinoideae</taxon>
        <taxon>Arundineae</taxon>
        <taxon>Arundo</taxon>
    </lineage>
</organism>
<proteinExistence type="predicted"/>
<feature type="domain" description="Myb/SANT-like" evidence="2">
    <location>
        <begin position="158"/>
        <end position="246"/>
    </location>
</feature>
<dbReference type="InterPro" id="IPR024752">
    <property type="entry name" value="Myb/SANT-like_dom"/>
</dbReference>